<dbReference type="PANTHER" id="PTHR12692">
    <property type="entry name" value="DOLICHYL-DIPHOSPHOOLIGOSACCHARIDE--PROTEIN GLYCOSYLTRANSFERASE-RELATED"/>
    <property type="match status" value="1"/>
</dbReference>
<evidence type="ECO:0000256" key="4">
    <source>
        <dbReference type="ARBA" id="ARBA00022692"/>
    </source>
</evidence>
<gene>
    <name evidence="9" type="ORF">SMRZ_LOCUS3334</name>
</gene>
<evidence type="ECO:0000256" key="7">
    <source>
        <dbReference type="ARBA" id="ARBA00022989"/>
    </source>
</evidence>
<proteinExistence type="inferred from homology"/>
<evidence type="ECO:0000256" key="1">
    <source>
        <dbReference type="ARBA" id="ARBA00002791"/>
    </source>
</evidence>
<comment type="similarity">
    <text evidence="3">Belongs to the OST3/OST6 family.</text>
</comment>
<keyword evidence="5" id="KW-0732">Signal</keyword>
<reference evidence="9 10" key="1">
    <citation type="submission" date="2018-11" db="EMBL/GenBank/DDBJ databases">
        <authorList>
            <consortium name="Pathogen Informatics"/>
        </authorList>
    </citation>
    <scope>NUCLEOTIDE SEQUENCE [LARGE SCALE GENOMIC DNA]</scope>
    <source>
        <strain evidence="9 10">Zambia</strain>
    </source>
</reference>
<evidence type="ECO:0000256" key="6">
    <source>
        <dbReference type="ARBA" id="ARBA00022824"/>
    </source>
</evidence>
<keyword evidence="10" id="KW-1185">Reference proteome</keyword>
<organism evidence="9 10">
    <name type="scientific">Schistosoma margrebowiei</name>
    <dbReference type="NCBI Taxonomy" id="48269"/>
    <lineage>
        <taxon>Eukaryota</taxon>
        <taxon>Metazoa</taxon>
        <taxon>Spiralia</taxon>
        <taxon>Lophotrochozoa</taxon>
        <taxon>Platyhelminthes</taxon>
        <taxon>Trematoda</taxon>
        <taxon>Digenea</taxon>
        <taxon>Strigeidida</taxon>
        <taxon>Schistosomatoidea</taxon>
        <taxon>Schistosomatidae</taxon>
        <taxon>Schistosoma</taxon>
    </lineage>
</organism>
<dbReference type="GO" id="GO:0008250">
    <property type="term" value="C:oligosaccharyltransferase complex"/>
    <property type="evidence" value="ECO:0007669"/>
    <property type="project" value="TreeGrafter"/>
</dbReference>
<comment type="function">
    <text evidence="1">Subunit of the oligosaccharyl transferase (OST) complex that catalyzes the initial transfer of a defined glycan (Glc(3)Man(9)GlcNAc(2) in eukaryotes) from the lipid carrier dolichol-pyrophosphate to an asparagine residue within an Asn-X-Ser/Thr consensus motif in nascent polypeptide chains, the first step in protein N-glycosylation. N-glycosylation occurs cotranslationally and the complex associates with the Sec61 complex at the channel-forming translocon complex that mediates protein translocation across the endoplasmic reticulum (ER). All subunits are required for a maximal enzyme activity.</text>
</comment>
<dbReference type="GO" id="GO:0018279">
    <property type="term" value="P:protein N-linked glycosylation via asparagine"/>
    <property type="evidence" value="ECO:0007669"/>
    <property type="project" value="TreeGrafter"/>
</dbReference>
<keyword evidence="6" id="KW-0256">Endoplasmic reticulum</keyword>
<dbReference type="STRING" id="48269.A0A183LHQ9"/>
<sequence length="334" mass="37935">MDITFSRMFFLFVYLSLLAFGNGISVEEILEKKVRKMNQLTTSQSYISLDIDQFNLLLKSQPRNYSVILLLTALSSSRNCAPCRQAFEEFQVVSNSWKYSKQRDDRLFFAIADFDKAPGVFEFLRQETAPAIVFVSPKGNIKQSDYMDITVNGFSAEAIMRWITGITQIQIRLFRPPNYTGTMILALFMSLGAAVLYFRRINLDCLYNRSLWSAISLGVILCSISGQVYNHIRGPPLFHAPPPNGEIKAFIYDGSDYQFVAETFIVMILYIGCSGGILLMTEVSSTTDPTKRKGKLCGSFMFYKTYKCLFLYAKFTFTTYSIGMISILTHPLVI</sequence>
<evidence type="ECO:0000256" key="5">
    <source>
        <dbReference type="ARBA" id="ARBA00022729"/>
    </source>
</evidence>
<evidence type="ECO:0000256" key="8">
    <source>
        <dbReference type="ARBA" id="ARBA00023136"/>
    </source>
</evidence>
<dbReference type="InterPro" id="IPR021149">
    <property type="entry name" value="OligosaccharylTrfase_OST3/OST6"/>
</dbReference>
<dbReference type="InterPro" id="IPR036249">
    <property type="entry name" value="Thioredoxin-like_sf"/>
</dbReference>
<evidence type="ECO:0000256" key="3">
    <source>
        <dbReference type="ARBA" id="ARBA00009561"/>
    </source>
</evidence>
<dbReference type="EMBL" id="UZAI01000944">
    <property type="protein sequence ID" value="VDO57767.1"/>
    <property type="molecule type" value="Genomic_DNA"/>
</dbReference>
<evidence type="ECO:0000313" key="9">
    <source>
        <dbReference type="EMBL" id="VDO57767.1"/>
    </source>
</evidence>
<dbReference type="SUPFAM" id="SSF52833">
    <property type="entry name" value="Thioredoxin-like"/>
    <property type="match status" value="1"/>
</dbReference>
<protein>
    <submittedName>
        <fullName evidence="9">Uncharacterized protein</fullName>
    </submittedName>
</protein>
<keyword evidence="8" id="KW-0472">Membrane</keyword>
<dbReference type="AlphaFoldDB" id="A0A183LHQ9"/>
<keyword evidence="4" id="KW-0812">Transmembrane</keyword>
<accession>A0A183LHQ9</accession>
<comment type="subcellular location">
    <subcellularLocation>
        <location evidence="2">Endoplasmic reticulum membrane</location>
        <topology evidence="2">Multi-pass membrane protein</topology>
    </subcellularLocation>
</comment>
<keyword evidence="7" id="KW-1133">Transmembrane helix</keyword>
<dbReference type="PANTHER" id="PTHR12692:SF0">
    <property type="entry name" value="GH11935P"/>
    <property type="match status" value="1"/>
</dbReference>
<dbReference type="Pfam" id="PF04756">
    <property type="entry name" value="OST3_OST6"/>
    <property type="match status" value="1"/>
</dbReference>
<evidence type="ECO:0000256" key="2">
    <source>
        <dbReference type="ARBA" id="ARBA00004477"/>
    </source>
</evidence>
<dbReference type="Proteomes" id="UP000277204">
    <property type="component" value="Unassembled WGS sequence"/>
</dbReference>
<evidence type="ECO:0000313" key="10">
    <source>
        <dbReference type="Proteomes" id="UP000277204"/>
    </source>
</evidence>
<dbReference type="Gene3D" id="3.40.30.10">
    <property type="entry name" value="Glutaredoxin"/>
    <property type="match status" value="1"/>
</dbReference>
<name>A0A183LHQ9_9TREM</name>